<dbReference type="Gene3D" id="1.20.1260.10">
    <property type="match status" value="1"/>
</dbReference>
<dbReference type="Pfam" id="PF13628">
    <property type="entry name" value="DUF4142"/>
    <property type="match status" value="1"/>
</dbReference>
<dbReference type="PANTHER" id="PTHR38593">
    <property type="entry name" value="BLR2558 PROTEIN"/>
    <property type="match status" value="1"/>
</dbReference>
<protein>
    <submittedName>
        <fullName evidence="4">DUF4142 domain-containing protein</fullName>
    </submittedName>
</protein>
<evidence type="ECO:0000313" key="5">
    <source>
        <dbReference type="Proteomes" id="UP001610990"/>
    </source>
</evidence>
<feature type="domain" description="DUF4142" evidence="3">
    <location>
        <begin position="51"/>
        <end position="184"/>
    </location>
</feature>
<evidence type="ECO:0000256" key="1">
    <source>
        <dbReference type="SAM" id="MobiDB-lite"/>
    </source>
</evidence>
<dbReference type="PANTHER" id="PTHR38593:SF1">
    <property type="entry name" value="BLR2558 PROTEIN"/>
    <property type="match status" value="1"/>
</dbReference>
<dbReference type="InterPro" id="IPR012347">
    <property type="entry name" value="Ferritin-like"/>
</dbReference>
<evidence type="ECO:0000259" key="3">
    <source>
        <dbReference type="Pfam" id="PF13628"/>
    </source>
</evidence>
<dbReference type="RefSeq" id="WP_397674470.1">
    <property type="nucleotide sequence ID" value="NZ_JBIRGH010000016.1"/>
</dbReference>
<reference evidence="4 5" key="1">
    <citation type="submission" date="2024-10" db="EMBL/GenBank/DDBJ databases">
        <title>The Natural Products Discovery Center: Release of the First 8490 Sequenced Strains for Exploring Actinobacteria Biosynthetic Diversity.</title>
        <authorList>
            <person name="Kalkreuter E."/>
            <person name="Kautsar S.A."/>
            <person name="Yang D."/>
            <person name="Bader C.D."/>
            <person name="Teijaro C.N."/>
            <person name="Fluegel L."/>
            <person name="Davis C.M."/>
            <person name="Simpson J.R."/>
            <person name="Lauterbach L."/>
            <person name="Steele A.D."/>
            <person name="Gui C."/>
            <person name="Meng S."/>
            <person name="Li G."/>
            <person name="Viehrig K."/>
            <person name="Ye F."/>
            <person name="Su P."/>
            <person name="Kiefer A.F."/>
            <person name="Nichols A."/>
            <person name="Cepeda A.J."/>
            <person name="Yan W."/>
            <person name="Fan B."/>
            <person name="Jiang Y."/>
            <person name="Adhikari A."/>
            <person name="Zheng C.-J."/>
            <person name="Schuster L."/>
            <person name="Cowan T.M."/>
            <person name="Smanski M.J."/>
            <person name="Chevrette M.G."/>
            <person name="De Carvalho L.P.S."/>
            <person name="Shen B."/>
        </authorList>
    </citation>
    <scope>NUCLEOTIDE SEQUENCE [LARGE SCALE GENOMIC DNA]</scope>
    <source>
        <strain evidence="4 5">NPDC018013</strain>
    </source>
</reference>
<dbReference type="Proteomes" id="UP001610990">
    <property type="component" value="Unassembled WGS sequence"/>
</dbReference>
<organism evidence="4 5">
    <name type="scientific">Streptomyces celluloflavus</name>
    <dbReference type="NCBI Taxonomy" id="58344"/>
    <lineage>
        <taxon>Bacteria</taxon>
        <taxon>Bacillati</taxon>
        <taxon>Actinomycetota</taxon>
        <taxon>Actinomycetes</taxon>
        <taxon>Kitasatosporales</taxon>
        <taxon>Streptomycetaceae</taxon>
        <taxon>Streptomyces</taxon>
    </lineage>
</organism>
<comment type="caution">
    <text evidence="4">The sequence shown here is derived from an EMBL/GenBank/DDBJ whole genome shotgun (WGS) entry which is preliminary data.</text>
</comment>
<name>A0ABW7RJT1_9ACTN</name>
<accession>A0ABW7RJT1</accession>
<keyword evidence="2" id="KW-0732">Signal</keyword>
<proteinExistence type="predicted"/>
<feature type="chain" id="PRO_5047110147" evidence="2">
    <location>
        <begin position="38"/>
        <end position="213"/>
    </location>
</feature>
<keyword evidence="5" id="KW-1185">Reference proteome</keyword>
<sequence>MSITRTTARFSAVCATTLCLAGAAAGAALVSPGTALAASPSPSSSRVSALDKELLTAAHQGNLWEIETGQAAQTDATSSCVKKVGAEFVRDHRTLDAGVTKTAAQVGVKLPYGQTADQRKQAAALKAMAKKPSYDSAWLKAQYAAHTQTLALIDKVIASGTNAKVRELAKTARPVVAQHTQMVSHDRCRPPQAHSSQAHGSQTHSSQTPGSHR</sequence>
<evidence type="ECO:0000313" key="4">
    <source>
        <dbReference type="EMBL" id="MFH8587433.1"/>
    </source>
</evidence>
<feature type="signal peptide" evidence="2">
    <location>
        <begin position="1"/>
        <end position="37"/>
    </location>
</feature>
<feature type="compositionally biased region" description="Polar residues" evidence="1">
    <location>
        <begin position="193"/>
        <end position="213"/>
    </location>
</feature>
<evidence type="ECO:0000256" key="2">
    <source>
        <dbReference type="SAM" id="SignalP"/>
    </source>
</evidence>
<dbReference type="EMBL" id="JBIRGH010000016">
    <property type="protein sequence ID" value="MFH8587433.1"/>
    <property type="molecule type" value="Genomic_DNA"/>
</dbReference>
<dbReference type="InterPro" id="IPR025419">
    <property type="entry name" value="DUF4142"/>
</dbReference>
<feature type="region of interest" description="Disordered" evidence="1">
    <location>
        <begin position="178"/>
        <end position="213"/>
    </location>
</feature>
<gene>
    <name evidence="4" type="ORF">ACH4GP_24035</name>
</gene>